<dbReference type="GO" id="GO:0005737">
    <property type="term" value="C:cytoplasm"/>
    <property type="evidence" value="ECO:0007669"/>
    <property type="project" value="TreeGrafter"/>
</dbReference>
<gene>
    <name evidence="3" type="ORF">BJ322DRAFT_358234</name>
</gene>
<dbReference type="InterPro" id="IPR011990">
    <property type="entry name" value="TPR-like_helical_dom_sf"/>
</dbReference>
<dbReference type="FunFam" id="1.10.287.110:FF:000002">
    <property type="entry name" value="putative tyrosine-protein phosphatase auxilin isoform X2"/>
    <property type="match status" value="1"/>
</dbReference>
<dbReference type="GO" id="GO:0072318">
    <property type="term" value="P:clathrin coat disassembly"/>
    <property type="evidence" value="ECO:0007669"/>
    <property type="project" value="TreeGrafter"/>
</dbReference>
<evidence type="ECO:0000256" key="1">
    <source>
        <dbReference type="SAM" id="MobiDB-lite"/>
    </source>
</evidence>
<evidence type="ECO:0000313" key="4">
    <source>
        <dbReference type="Proteomes" id="UP000736335"/>
    </source>
</evidence>
<dbReference type="SUPFAM" id="SSF46565">
    <property type="entry name" value="Chaperone J-domain"/>
    <property type="match status" value="1"/>
</dbReference>
<dbReference type="SUPFAM" id="SSF46934">
    <property type="entry name" value="UBA-like"/>
    <property type="match status" value="1"/>
</dbReference>
<feature type="region of interest" description="Disordered" evidence="1">
    <location>
        <begin position="532"/>
        <end position="571"/>
    </location>
</feature>
<dbReference type="PANTHER" id="PTHR23172:SF19">
    <property type="entry name" value="J DOMAIN-CONTAINING PROTEIN"/>
    <property type="match status" value="1"/>
</dbReference>
<dbReference type="InterPro" id="IPR015940">
    <property type="entry name" value="UBA"/>
</dbReference>
<feature type="compositionally biased region" description="Low complexity" evidence="1">
    <location>
        <begin position="101"/>
        <end position="110"/>
    </location>
</feature>
<dbReference type="InterPro" id="IPR036869">
    <property type="entry name" value="J_dom_sf"/>
</dbReference>
<dbReference type="Gene3D" id="1.10.8.10">
    <property type="entry name" value="DNA helicase RuvA subunit, C-terminal domain"/>
    <property type="match status" value="1"/>
</dbReference>
<feature type="region of interest" description="Disordered" evidence="1">
    <location>
        <begin position="347"/>
        <end position="410"/>
    </location>
</feature>
<feature type="region of interest" description="Disordered" evidence="1">
    <location>
        <begin position="1"/>
        <end position="37"/>
    </location>
</feature>
<feature type="compositionally biased region" description="Polar residues" evidence="1">
    <location>
        <begin position="71"/>
        <end position="83"/>
    </location>
</feature>
<dbReference type="GO" id="GO:0031982">
    <property type="term" value="C:vesicle"/>
    <property type="evidence" value="ECO:0007669"/>
    <property type="project" value="TreeGrafter"/>
</dbReference>
<reference evidence="3" key="1">
    <citation type="journal article" date="2020" name="Nat. Commun.">
        <title>Large-scale genome sequencing of mycorrhizal fungi provides insights into the early evolution of symbiotic traits.</title>
        <authorList>
            <person name="Miyauchi S."/>
            <person name="Kiss E."/>
            <person name="Kuo A."/>
            <person name="Drula E."/>
            <person name="Kohler A."/>
            <person name="Sanchez-Garcia M."/>
            <person name="Morin E."/>
            <person name="Andreopoulos B."/>
            <person name="Barry K.W."/>
            <person name="Bonito G."/>
            <person name="Buee M."/>
            <person name="Carver A."/>
            <person name="Chen C."/>
            <person name="Cichocki N."/>
            <person name="Clum A."/>
            <person name="Culley D."/>
            <person name="Crous P.W."/>
            <person name="Fauchery L."/>
            <person name="Girlanda M."/>
            <person name="Hayes R.D."/>
            <person name="Keri Z."/>
            <person name="LaButti K."/>
            <person name="Lipzen A."/>
            <person name="Lombard V."/>
            <person name="Magnuson J."/>
            <person name="Maillard F."/>
            <person name="Murat C."/>
            <person name="Nolan M."/>
            <person name="Ohm R.A."/>
            <person name="Pangilinan J."/>
            <person name="Pereira M.F."/>
            <person name="Perotto S."/>
            <person name="Peter M."/>
            <person name="Pfister S."/>
            <person name="Riley R."/>
            <person name="Sitrit Y."/>
            <person name="Stielow J.B."/>
            <person name="Szollosi G."/>
            <person name="Zifcakova L."/>
            <person name="Stursova M."/>
            <person name="Spatafora J.W."/>
            <person name="Tedersoo L."/>
            <person name="Vaario L.M."/>
            <person name="Yamada A."/>
            <person name="Yan M."/>
            <person name="Wang P."/>
            <person name="Xu J."/>
            <person name="Bruns T."/>
            <person name="Baldrian P."/>
            <person name="Vilgalys R."/>
            <person name="Dunand C."/>
            <person name="Henrissat B."/>
            <person name="Grigoriev I.V."/>
            <person name="Hibbett D."/>
            <person name="Nagy L.G."/>
            <person name="Martin F.M."/>
        </authorList>
    </citation>
    <scope>NUCLEOTIDE SEQUENCE</scope>
    <source>
        <strain evidence="3">UH-Tt-Lm1</strain>
    </source>
</reference>
<dbReference type="PANTHER" id="PTHR23172">
    <property type="entry name" value="AUXILIN/CYCLIN G-ASSOCIATED KINASE-RELATED"/>
    <property type="match status" value="1"/>
</dbReference>
<feature type="region of interest" description="Disordered" evidence="1">
    <location>
        <begin position="49"/>
        <end position="128"/>
    </location>
</feature>
<dbReference type="EMBL" id="WIUZ02000019">
    <property type="protein sequence ID" value="KAF9779506.1"/>
    <property type="molecule type" value="Genomic_DNA"/>
</dbReference>
<feature type="compositionally biased region" description="Basic and acidic residues" evidence="1">
    <location>
        <begin position="490"/>
        <end position="503"/>
    </location>
</feature>
<feature type="compositionally biased region" description="Low complexity" evidence="1">
    <location>
        <begin position="51"/>
        <end position="63"/>
    </location>
</feature>
<protein>
    <recommendedName>
        <fullName evidence="2">UBA domain-containing protein</fullName>
    </recommendedName>
</protein>
<comment type="caution">
    <text evidence="3">The sequence shown here is derived from an EMBL/GenBank/DDBJ whole genome shotgun (WGS) entry which is preliminary data.</text>
</comment>
<dbReference type="GO" id="GO:0030276">
    <property type="term" value="F:clathrin binding"/>
    <property type="evidence" value="ECO:0007669"/>
    <property type="project" value="TreeGrafter"/>
</dbReference>
<proteinExistence type="predicted"/>
<evidence type="ECO:0000313" key="3">
    <source>
        <dbReference type="EMBL" id="KAF9779506.1"/>
    </source>
</evidence>
<accession>A0A9P6H6E6</accession>
<dbReference type="OrthoDB" id="1717591at2759"/>
<feature type="region of interest" description="Disordered" evidence="1">
    <location>
        <begin position="149"/>
        <end position="315"/>
    </location>
</feature>
<dbReference type="PROSITE" id="PS50030">
    <property type="entry name" value="UBA"/>
    <property type="match status" value="1"/>
</dbReference>
<sequence length="877" mass="95757">MADSFADLWSTAAPSSSAPQKPRKLNDLISSTAPSQQLRPQTDVFALLAASNSSSNSNSRTNSPRIANQPILKSNGPNLTPPTNGDAFSGLLSGSFGNGSPGNLSMAEQAAKAEKERRDKLLNLPKQPTTKFQSSAWVGLDSLGTTPTFTPPLKQATQQKQDEFNWLFDTPALASTSKPAPPPPSIKKPLVIPDEDDDWGLSDFAPKSTPAPAPPARRIQATKPSSIWDIEDVDHSSRPSPPPKKANRPNSPGDDFDFGGREDGLLDNDSNDEDDMLGLSKPVGSAPPRRPPTSTRESASKTRTNSPPPHIIGRIVEMGFGPIEARNALAATDTGINVEAALEMLLAEREIPNPSPAPPERRRNPPRPRDPQDNEPRPPIRRRPTDPAATRDNPPNEGPSSVQDQADKILAQASEIGMNVFSRANALWSQGKEKVQKAYVERVNVTQATTQQKENGRPRWMQEVTDDDDGDHHEAGIAGTGFKDSDDEEERRPPPKRPIEPKRKPAQGPSLQPPRPQVKTGDLLAEEPIPVYRSPFRHGPSSRTQSPQPLPSKPAPRRTPSPIPVTRRQAVPASASVIAACMKHKAIGTEMFKLGRFGEADTAYTSAITSLPENHLIQVQLRNNRALSRLKTGEHNGTIEDCSFIISLIGPSYHPQREAKVKEENEGSGVDLADGLMKAHKRRAEAYEGKERWEDASKDWEVIAGTDWANGKMRNEAISGIRRCKKILNPQPERAASKPKPPVKRPPPKAVNRGPTPPSEALTKLRAVTDAADAEDQAKHELKDAVDAKIIAWKGGKEQNIRALIASLENVLWPGLNWQKVGMHELVAPNQVKIRYTKAIAKLHPDKLNSNNTTVEQRMIANAVFGALNEAWNAFRP</sequence>
<feature type="region of interest" description="Disordered" evidence="1">
    <location>
        <begin position="445"/>
        <end position="519"/>
    </location>
</feature>
<dbReference type="AlphaFoldDB" id="A0A9P6H6E6"/>
<feature type="compositionally biased region" description="Basic and acidic residues" evidence="1">
    <location>
        <begin position="359"/>
        <end position="378"/>
    </location>
</feature>
<feature type="compositionally biased region" description="Basic and acidic residues" evidence="1">
    <location>
        <begin position="111"/>
        <end position="121"/>
    </location>
</feature>
<reference evidence="3" key="2">
    <citation type="submission" date="2020-11" db="EMBL/GenBank/DDBJ databases">
        <authorList>
            <consortium name="DOE Joint Genome Institute"/>
            <person name="Kuo A."/>
            <person name="Miyauchi S."/>
            <person name="Kiss E."/>
            <person name="Drula E."/>
            <person name="Kohler A."/>
            <person name="Sanchez-Garcia M."/>
            <person name="Andreopoulos B."/>
            <person name="Barry K.W."/>
            <person name="Bonito G."/>
            <person name="Buee M."/>
            <person name="Carver A."/>
            <person name="Chen C."/>
            <person name="Cichocki N."/>
            <person name="Clum A."/>
            <person name="Culley D."/>
            <person name="Crous P.W."/>
            <person name="Fauchery L."/>
            <person name="Girlanda M."/>
            <person name="Hayes R."/>
            <person name="Keri Z."/>
            <person name="Labutti K."/>
            <person name="Lipzen A."/>
            <person name="Lombard V."/>
            <person name="Magnuson J."/>
            <person name="Maillard F."/>
            <person name="Morin E."/>
            <person name="Murat C."/>
            <person name="Nolan M."/>
            <person name="Ohm R."/>
            <person name="Pangilinan J."/>
            <person name="Pereira M."/>
            <person name="Perotto S."/>
            <person name="Peter M."/>
            <person name="Riley R."/>
            <person name="Sitrit Y."/>
            <person name="Stielow B."/>
            <person name="Szollosi G."/>
            <person name="Zifcakova L."/>
            <person name="Stursova M."/>
            <person name="Spatafora J.W."/>
            <person name="Tedersoo L."/>
            <person name="Vaario L.-M."/>
            <person name="Yamada A."/>
            <person name="Yan M."/>
            <person name="Wang P."/>
            <person name="Xu J."/>
            <person name="Bruns T."/>
            <person name="Baldrian P."/>
            <person name="Vilgalys R."/>
            <person name="Henrissat B."/>
            <person name="Grigoriev I.V."/>
            <person name="Hibbett D."/>
            <person name="Nagy L.G."/>
            <person name="Martin F.M."/>
        </authorList>
    </citation>
    <scope>NUCLEOTIDE SEQUENCE</scope>
    <source>
        <strain evidence="3">UH-Tt-Lm1</strain>
    </source>
</reference>
<dbReference type="Gene3D" id="1.10.287.110">
    <property type="entry name" value="DnaJ domain"/>
    <property type="match status" value="1"/>
</dbReference>
<keyword evidence="4" id="KW-1185">Reference proteome</keyword>
<dbReference type="SUPFAM" id="SSF48452">
    <property type="entry name" value="TPR-like"/>
    <property type="match status" value="1"/>
</dbReference>
<dbReference type="Pfam" id="PF00627">
    <property type="entry name" value="UBA"/>
    <property type="match status" value="1"/>
</dbReference>
<feature type="compositionally biased region" description="Pro residues" evidence="1">
    <location>
        <begin position="548"/>
        <end position="563"/>
    </location>
</feature>
<organism evidence="3 4">
    <name type="scientific">Thelephora terrestris</name>
    <dbReference type="NCBI Taxonomy" id="56493"/>
    <lineage>
        <taxon>Eukaryota</taxon>
        <taxon>Fungi</taxon>
        <taxon>Dikarya</taxon>
        <taxon>Basidiomycota</taxon>
        <taxon>Agaricomycotina</taxon>
        <taxon>Agaricomycetes</taxon>
        <taxon>Thelephorales</taxon>
        <taxon>Thelephoraceae</taxon>
        <taxon>Thelephora</taxon>
    </lineage>
</organism>
<feature type="compositionally biased region" description="Acidic residues" evidence="1">
    <location>
        <begin position="265"/>
        <end position="276"/>
    </location>
</feature>
<feature type="region of interest" description="Disordered" evidence="1">
    <location>
        <begin position="729"/>
        <end position="760"/>
    </location>
</feature>
<feature type="domain" description="UBA" evidence="2">
    <location>
        <begin position="306"/>
        <end position="348"/>
    </location>
</feature>
<feature type="compositionally biased region" description="Polar residues" evidence="1">
    <location>
        <begin position="28"/>
        <end position="37"/>
    </location>
</feature>
<dbReference type="GO" id="GO:0072583">
    <property type="term" value="P:clathrin-dependent endocytosis"/>
    <property type="evidence" value="ECO:0007669"/>
    <property type="project" value="TreeGrafter"/>
</dbReference>
<evidence type="ECO:0000259" key="2">
    <source>
        <dbReference type="PROSITE" id="PS50030"/>
    </source>
</evidence>
<dbReference type="InterPro" id="IPR009060">
    <property type="entry name" value="UBA-like_sf"/>
</dbReference>
<dbReference type="Gene3D" id="1.25.40.10">
    <property type="entry name" value="Tetratricopeptide repeat domain"/>
    <property type="match status" value="1"/>
</dbReference>
<dbReference type="Proteomes" id="UP000736335">
    <property type="component" value="Unassembled WGS sequence"/>
</dbReference>
<name>A0A9P6H6E6_9AGAM</name>